<dbReference type="InterPro" id="IPR027417">
    <property type="entry name" value="P-loop_NTPase"/>
</dbReference>
<evidence type="ECO:0000313" key="1">
    <source>
        <dbReference type="EMBL" id="RZU40789.1"/>
    </source>
</evidence>
<dbReference type="Pfam" id="PF05621">
    <property type="entry name" value="TniB"/>
    <property type="match status" value="1"/>
</dbReference>
<comment type="caution">
    <text evidence="1">The sequence shown here is derived from an EMBL/GenBank/DDBJ whole genome shotgun (WGS) entry which is preliminary data.</text>
</comment>
<dbReference type="AlphaFoldDB" id="A0A4Q7YUY6"/>
<name>A0A4Q7YUY6_9BACT</name>
<proteinExistence type="predicted"/>
<protein>
    <submittedName>
        <fullName evidence="1">TniB protein</fullName>
    </submittedName>
</protein>
<reference evidence="1 2" key="1">
    <citation type="submission" date="2019-02" db="EMBL/GenBank/DDBJ databases">
        <title>Genomic Encyclopedia of Archaeal and Bacterial Type Strains, Phase II (KMG-II): from individual species to whole genera.</title>
        <authorList>
            <person name="Goeker M."/>
        </authorList>
    </citation>
    <scope>NUCLEOTIDE SEQUENCE [LARGE SCALE GENOMIC DNA]</scope>
    <source>
        <strain evidence="1 2">DSM 18101</strain>
    </source>
</reference>
<dbReference type="Proteomes" id="UP000292958">
    <property type="component" value="Unassembled WGS sequence"/>
</dbReference>
<gene>
    <name evidence="1" type="ORF">BDD14_2270</name>
</gene>
<evidence type="ECO:0000313" key="2">
    <source>
        <dbReference type="Proteomes" id="UP000292958"/>
    </source>
</evidence>
<dbReference type="EMBL" id="SHKW01000001">
    <property type="protein sequence ID" value="RZU40789.1"/>
    <property type="molecule type" value="Genomic_DNA"/>
</dbReference>
<dbReference type="SUPFAM" id="SSF52540">
    <property type="entry name" value="P-loop containing nucleoside triphosphate hydrolases"/>
    <property type="match status" value="1"/>
</dbReference>
<keyword evidence="2" id="KW-1185">Reference proteome</keyword>
<dbReference type="InterPro" id="IPR008868">
    <property type="entry name" value="TniB"/>
</dbReference>
<dbReference type="Gene3D" id="3.40.50.300">
    <property type="entry name" value="P-loop containing nucleotide triphosphate hydrolases"/>
    <property type="match status" value="1"/>
</dbReference>
<dbReference type="OrthoDB" id="8581376at2"/>
<accession>A0A4Q7YUY6</accession>
<organism evidence="1 2">
    <name type="scientific">Edaphobacter modestus</name>
    <dbReference type="NCBI Taxonomy" id="388466"/>
    <lineage>
        <taxon>Bacteria</taxon>
        <taxon>Pseudomonadati</taxon>
        <taxon>Acidobacteriota</taxon>
        <taxon>Terriglobia</taxon>
        <taxon>Terriglobales</taxon>
        <taxon>Acidobacteriaceae</taxon>
        <taxon>Edaphobacter</taxon>
    </lineage>
</organism>
<sequence length="425" mass="48047">MFDPHTFLNVTIPHAASTEVTERIELLAAARDKREDPYCVALTGPTGAGKTFTLDALYEKNCSYETTEGTVRPWAKVKVPSVPTLKNMAASILTVLDPGDSGIRSTESQITHRITTLLEECETDVIWLDDFQHLYDRHNEKLFYEASNWLKNLIEMKKENGTKRMLIVSGLDDAMEVINHNSQLRRRFRAKLSLLCFSWSDVKQRTEFAACQQEFLNHMESQFTLKDLRSASFIFRCYCATGGLIGYLKRLLQEVVLSADGCKKSTIGIEDFDLAYDRYLCGSPELQNIDCRPFSKEFNPIPTEQLLALARLIGTPPDRPVATVRKRAPRTLGTSSAIGIGQEHLVVVLQKTLRSIATAIQREVEDSVRLRCIAHVDPHARIRCFALTQHGQDRIVGGHHVRGAHTLDHQRIQRFDQLSHIAAPY</sequence>